<dbReference type="InterPro" id="IPR003764">
    <property type="entry name" value="GlcNAc_6-P_deAcase"/>
</dbReference>
<dbReference type="Gene3D" id="3.20.20.140">
    <property type="entry name" value="Metal-dependent hydrolases"/>
    <property type="match status" value="1"/>
</dbReference>
<dbReference type="PANTHER" id="PTHR11113:SF14">
    <property type="entry name" value="N-ACETYLGLUCOSAMINE-6-PHOSPHATE DEACETYLASE"/>
    <property type="match status" value="1"/>
</dbReference>
<keyword evidence="3 5" id="KW-0378">Hydrolase</keyword>
<evidence type="ECO:0000256" key="5">
    <source>
        <dbReference type="PIRNR" id="PIRNR038994"/>
    </source>
</evidence>
<evidence type="ECO:0000256" key="2">
    <source>
        <dbReference type="ARBA" id="ARBA00022723"/>
    </source>
</evidence>
<feature type="binding site" evidence="8">
    <location>
        <position position="192"/>
    </location>
    <ligand>
        <name>Zn(2+)</name>
        <dbReference type="ChEBI" id="CHEBI:29105"/>
    </ligand>
</feature>
<accession>A0A6N8L0U9</accession>
<dbReference type="Pfam" id="PF01979">
    <property type="entry name" value="Amidohydro_1"/>
    <property type="match status" value="1"/>
</dbReference>
<feature type="domain" description="Amidohydrolase-related" evidence="9">
    <location>
        <begin position="53"/>
        <end position="367"/>
    </location>
</feature>
<dbReference type="PANTHER" id="PTHR11113">
    <property type="entry name" value="N-ACETYLGLUCOSAMINE-6-PHOSPHATE DEACETYLASE"/>
    <property type="match status" value="1"/>
</dbReference>
<dbReference type="EMBL" id="WSQA01000004">
    <property type="protein sequence ID" value="MVZ61768.1"/>
    <property type="molecule type" value="Genomic_DNA"/>
</dbReference>
<dbReference type="Pfam" id="PF22643">
    <property type="entry name" value="NagA_N"/>
    <property type="match status" value="1"/>
</dbReference>
<reference evidence="10 11" key="1">
    <citation type="submission" date="2019-12" db="EMBL/GenBank/DDBJ databases">
        <authorList>
            <person name="Dong K."/>
        </authorList>
    </citation>
    <scope>NUCLEOTIDE SEQUENCE [LARGE SCALE GENOMIC DNA]</scope>
    <source>
        <strain evidence="10 11">JCM 31225</strain>
    </source>
</reference>
<dbReference type="EC" id="3.5.1.25" evidence="10"/>
<keyword evidence="2 8" id="KW-0479">Metal-binding</keyword>
<evidence type="ECO:0000256" key="3">
    <source>
        <dbReference type="ARBA" id="ARBA00022801"/>
    </source>
</evidence>
<organism evidence="10 11">
    <name type="scientific">Sphingobacterium humi</name>
    <dbReference type="NCBI Taxonomy" id="1796905"/>
    <lineage>
        <taxon>Bacteria</taxon>
        <taxon>Pseudomonadati</taxon>
        <taxon>Bacteroidota</taxon>
        <taxon>Sphingobacteriia</taxon>
        <taxon>Sphingobacteriales</taxon>
        <taxon>Sphingobacteriaceae</taxon>
        <taxon>Sphingobacterium</taxon>
    </lineage>
</organism>
<dbReference type="InterPro" id="IPR006680">
    <property type="entry name" value="Amidohydro-rel"/>
</dbReference>
<keyword evidence="4 5" id="KW-0119">Carbohydrate metabolism</keyword>
<feature type="binding site" evidence="7">
    <location>
        <begin position="216"/>
        <end position="217"/>
    </location>
    <ligand>
        <name>substrate</name>
    </ligand>
</feature>
<dbReference type="Gene3D" id="2.30.40.10">
    <property type="entry name" value="Urease, subunit C, domain 1"/>
    <property type="match status" value="1"/>
</dbReference>
<evidence type="ECO:0000256" key="4">
    <source>
        <dbReference type="ARBA" id="ARBA00023277"/>
    </source>
</evidence>
<dbReference type="OrthoDB" id="9776488at2"/>
<protein>
    <submittedName>
        <fullName evidence="10">N-acetylglucosamine-6-phosphate deacetylase</fullName>
        <ecNumber evidence="10">3.5.1.25</ecNumber>
    </submittedName>
</protein>
<evidence type="ECO:0000313" key="10">
    <source>
        <dbReference type="EMBL" id="MVZ61768.1"/>
    </source>
</evidence>
<feature type="binding site" evidence="7">
    <location>
        <position position="224"/>
    </location>
    <ligand>
        <name>substrate</name>
    </ligand>
</feature>
<dbReference type="NCBIfam" id="TIGR00221">
    <property type="entry name" value="nagA"/>
    <property type="match status" value="1"/>
</dbReference>
<dbReference type="RefSeq" id="WP_160368505.1">
    <property type="nucleotide sequence ID" value="NZ_WSQA01000004.1"/>
</dbReference>
<dbReference type="PIRSF" id="PIRSF038994">
    <property type="entry name" value="NagA"/>
    <property type="match status" value="1"/>
</dbReference>
<name>A0A6N8L0U9_9SPHI</name>
<feature type="binding site" evidence="8">
    <location>
        <position position="213"/>
    </location>
    <ligand>
        <name>Zn(2+)</name>
        <dbReference type="ChEBI" id="CHEBI:29105"/>
    </ligand>
</feature>
<feature type="binding site" evidence="8">
    <location>
        <position position="128"/>
    </location>
    <ligand>
        <name>Zn(2+)</name>
        <dbReference type="ChEBI" id="CHEBI:29105"/>
    </ligand>
</feature>
<dbReference type="InterPro" id="IPR032466">
    <property type="entry name" value="Metal_Hydrolase"/>
</dbReference>
<evidence type="ECO:0000256" key="6">
    <source>
        <dbReference type="PIRSR" id="PIRSR038994-1"/>
    </source>
</evidence>
<gene>
    <name evidence="10" type="primary">nagA</name>
    <name evidence="10" type="ORF">GQF63_07045</name>
</gene>
<evidence type="ECO:0000259" key="9">
    <source>
        <dbReference type="Pfam" id="PF01979"/>
    </source>
</evidence>
<evidence type="ECO:0000256" key="1">
    <source>
        <dbReference type="ARBA" id="ARBA00010716"/>
    </source>
</evidence>
<evidence type="ECO:0000313" key="11">
    <source>
        <dbReference type="Proteomes" id="UP000435036"/>
    </source>
</evidence>
<keyword evidence="11" id="KW-1185">Reference proteome</keyword>
<proteinExistence type="inferred from homology"/>
<evidence type="ECO:0000256" key="8">
    <source>
        <dbReference type="PIRSR" id="PIRSR038994-3"/>
    </source>
</evidence>
<dbReference type="Proteomes" id="UP000435036">
    <property type="component" value="Unassembled WGS sequence"/>
</dbReference>
<dbReference type="AlphaFoldDB" id="A0A6N8L0U9"/>
<dbReference type="SUPFAM" id="SSF51556">
    <property type="entry name" value="Metallo-dependent hydrolases"/>
    <property type="match status" value="1"/>
</dbReference>
<comment type="cofactor">
    <cofactor evidence="8">
        <name>a divalent metal cation</name>
        <dbReference type="ChEBI" id="CHEBI:60240"/>
    </cofactor>
    <text evidence="8">Binds 1 divalent metal cation per subunit.</text>
</comment>
<dbReference type="InterPro" id="IPR011059">
    <property type="entry name" value="Metal-dep_hydrolase_composite"/>
</dbReference>
<feature type="binding site" evidence="7">
    <location>
        <position position="248"/>
    </location>
    <ligand>
        <name>substrate</name>
    </ligand>
</feature>
<feature type="binding site" evidence="7">
    <location>
        <position position="139"/>
    </location>
    <ligand>
        <name>substrate</name>
    </ligand>
</feature>
<comment type="similarity">
    <text evidence="1 5">Belongs to the metallo-dependent hydrolases superfamily. NagA family.</text>
</comment>
<dbReference type="GO" id="GO:0006046">
    <property type="term" value="P:N-acetylglucosamine catabolic process"/>
    <property type="evidence" value="ECO:0007669"/>
    <property type="project" value="TreeGrafter"/>
</dbReference>
<dbReference type="GO" id="GO:0008448">
    <property type="term" value="F:N-acetylglucosamine-6-phosphate deacetylase activity"/>
    <property type="evidence" value="ECO:0007669"/>
    <property type="project" value="UniProtKB-EC"/>
</dbReference>
<feature type="binding site" evidence="7">
    <location>
        <begin position="296"/>
        <end position="298"/>
    </location>
    <ligand>
        <name>substrate</name>
    </ligand>
</feature>
<evidence type="ECO:0000256" key="7">
    <source>
        <dbReference type="PIRSR" id="PIRSR038994-2"/>
    </source>
</evidence>
<dbReference type="SUPFAM" id="SSF51338">
    <property type="entry name" value="Composite domain of metallo-dependent hydrolases"/>
    <property type="match status" value="1"/>
</dbReference>
<sequence>MNGNLALTNGRIFTEYDSWDDRALLIADGFIVDVVPADAIPEGYTQVNAQGGTICPGLIDLQIYGSGDDLFSAELSKESLHRIDQRLLKQGCTSWMPTLATNTPAVFKEAIAVFQDAQSPVALGLHLEGPFLNPAKRGAHPAELIIQADVELLTDLLAEQDVVKIMTIAPELMQADCIAYLLEKGIKLTAGHSTATFAEANRAFDQGVTMVTHLWNAMSAFHHREVGLPGAAMLHDKASASIIVDGIHVDYEAVKVSKEMMAERLFLITDAVASCQKGIYQHILNQDHYTLPDGTLSGSALSLLQAVKNCVQQVGIDLAEALRMATLYPARLIDRQDIGNLRPGSRANVLVFNEDFEVQQVVFQGELLD</sequence>
<dbReference type="GO" id="GO:0046872">
    <property type="term" value="F:metal ion binding"/>
    <property type="evidence" value="ECO:0007669"/>
    <property type="project" value="UniProtKB-KW"/>
</dbReference>
<feature type="active site" description="Proton donor/acceptor" evidence="6">
    <location>
        <position position="270"/>
    </location>
</feature>
<comment type="caution">
    <text evidence="10">The sequence shown here is derived from an EMBL/GenBank/DDBJ whole genome shotgun (WGS) entry which is preliminary data.</text>
</comment>